<proteinExistence type="predicted"/>
<dbReference type="InterPro" id="IPR007201">
    <property type="entry name" value="Mei2-like_Rrm_C"/>
</dbReference>
<dbReference type="InterPro" id="IPR012677">
    <property type="entry name" value="Nucleotide-bd_a/b_plait_sf"/>
</dbReference>
<evidence type="ECO:0000313" key="2">
    <source>
        <dbReference type="EMBL" id="CAK0822911.1"/>
    </source>
</evidence>
<dbReference type="EMBL" id="CAUYUJ010008113">
    <property type="protein sequence ID" value="CAK0822911.1"/>
    <property type="molecule type" value="Genomic_DNA"/>
</dbReference>
<dbReference type="SUPFAM" id="SSF54928">
    <property type="entry name" value="RNA-binding domain, RBD"/>
    <property type="match status" value="1"/>
</dbReference>
<name>A0ABN9RVY3_9DINO</name>
<keyword evidence="3" id="KW-1185">Reference proteome</keyword>
<dbReference type="Gene3D" id="3.30.70.330">
    <property type="match status" value="1"/>
</dbReference>
<dbReference type="Proteomes" id="UP001189429">
    <property type="component" value="Unassembled WGS sequence"/>
</dbReference>
<dbReference type="InterPro" id="IPR035979">
    <property type="entry name" value="RBD_domain_sf"/>
</dbReference>
<dbReference type="Pfam" id="PF04059">
    <property type="entry name" value="RRM_2"/>
    <property type="match status" value="1"/>
</dbReference>
<feature type="domain" description="Mei2-like C-terminal RNA recognition motif" evidence="1">
    <location>
        <begin position="1"/>
        <end position="91"/>
    </location>
</feature>
<protein>
    <recommendedName>
        <fullName evidence="1">Mei2-like C-terminal RNA recognition motif domain-containing protein</fullName>
    </recommendedName>
</protein>
<accession>A0ABN9RVY3</accession>
<sequence length="124" mass="14152">MLRNLPRWLTQKGLVDEIHASGFEGRCDFCYVPQDFQSKVNHGHAFVNLTSPEAAAEFLREWQQKRHFSSAWRLQSPINISTARVQGLAANMSSPRMRRVRNSTFRPFVLEGRAAGLRIDARGP</sequence>
<evidence type="ECO:0000313" key="3">
    <source>
        <dbReference type="Proteomes" id="UP001189429"/>
    </source>
</evidence>
<evidence type="ECO:0000259" key="1">
    <source>
        <dbReference type="Pfam" id="PF04059"/>
    </source>
</evidence>
<reference evidence="2" key="1">
    <citation type="submission" date="2023-10" db="EMBL/GenBank/DDBJ databases">
        <authorList>
            <person name="Chen Y."/>
            <person name="Shah S."/>
            <person name="Dougan E. K."/>
            <person name="Thang M."/>
            <person name="Chan C."/>
        </authorList>
    </citation>
    <scope>NUCLEOTIDE SEQUENCE [LARGE SCALE GENOMIC DNA]</scope>
</reference>
<comment type="caution">
    <text evidence="2">The sequence shown here is derived from an EMBL/GenBank/DDBJ whole genome shotgun (WGS) entry which is preliminary data.</text>
</comment>
<gene>
    <name evidence="2" type="ORF">PCOR1329_LOCUS23805</name>
</gene>
<organism evidence="2 3">
    <name type="scientific">Prorocentrum cordatum</name>
    <dbReference type="NCBI Taxonomy" id="2364126"/>
    <lineage>
        <taxon>Eukaryota</taxon>
        <taxon>Sar</taxon>
        <taxon>Alveolata</taxon>
        <taxon>Dinophyceae</taxon>
        <taxon>Prorocentrales</taxon>
        <taxon>Prorocentraceae</taxon>
        <taxon>Prorocentrum</taxon>
    </lineage>
</organism>